<dbReference type="GO" id="GO:0015184">
    <property type="term" value="F:L-cystine transmembrane transporter activity"/>
    <property type="evidence" value="ECO:0007669"/>
    <property type="project" value="TreeGrafter"/>
</dbReference>
<dbReference type="OrthoDB" id="75720at2759"/>
<dbReference type="InterPro" id="IPR006603">
    <property type="entry name" value="PQ-loop_rpt"/>
</dbReference>
<evidence type="ECO:0000256" key="4">
    <source>
        <dbReference type="ARBA" id="ARBA00022692"/>
    </source>
</evidence>
<name>V8N476_OPHHA</name>
<evidence type="ECO:0000256" key="6">
    <source>
        <dbReference type="ARBA" id="ARBA00022989"/>
    </source>
</evidence>
<feature type="non-terminal residue" evidence="9">
    <location>
        <position position="1"/>
    </location>
</feature>
<accession>V8N476</accession>
<comment type="caution">
    <text evidence="9">The sequence shown here is derived from an EMBL/GenBank/DDBJ whole genome shotgun (WGS) entry which is preliminary data.</text>
</comment>
<dbReference type="PANTHER" id="PTHR13131">
    <property type="entry name" value="CYSTINOSIN"/>
    <property type="match status" value="1"/>
</dbReference>
<dbReference type="Pfam" id="PF04193">
    <property type="entry name" value="PQ-loop"/>
    <property type="match status" value="1"/>
</dbReference>
<comment type="similarity">
    <text evidence="2">Belongs to the cystinosin family.</text>
</comment>
<evidence type="ECO:0000256" key="7">
    <source>
        <dbReference type="ARBA" id="ARBA00023136"/>
    </source>
</evidence>
<evidence type="ECO:0000313" key="10">
    <source>
        <dbReference type="Proteomes" id="UP000018936"/>
    </source>
</evidence>
<protein>
    <submittedName>
        <fullName evidence="9">Cystinosin</fullName>
    </submittedName>
</protein>
<proteinExistence type="inferred from homology"/>
<evidence type="ECO:0000256" key="2">
    <source>
        <dbReference type="ARBA" id="ARBA00006855"/>
    </source>
</evidence>
<sequence>MFQPATRLARPSSCNRSSRVLASSPLIILVALLCTFSGRKWRIGQEADLSEVLVVEEMFFSSYPTSCTQGWSIGNVLLDFTGGAFSLMQMFLQSYNNGKSGPLGQAMNLASSVDRACPKVAKWDHVTLGDCNRHKYEPVANCPNFDHVTMKVTKKGSRDPGTLRPS</sequence>
<dbReference type="Proteomes" id="UP000018936">
    <property type="component" value="Unassembled WGS sequence"/>
</dbReference>
<dbReference type="GO" id="GO:0012505">
    <property type="term" value="C:endomembrane system"/>
    <property type="evidence" value="ECO:0007669"/>
    <property type="project" value="UniProtKB-SubCell"/>
</dbReference>
<keyword evidence="5" id="KW-0677">Repeat</keyword>
<keyword evidence="10" id="KW-1185">Reference proteome</keyword>
<organism evidence="9 10">
    <name type="scientific">Ophiophagus hannah</name>
    <name type="common">King cobra</name>
    <name type="synonym">Naja hannah</name>
    <dbReference type="NCBI Taxonomy" id="8665"/>
    <lineage>
        <taxon>Eukaryota</taxon>
        <taxon>Metazoa</taxon>
        <taxon>Chordata</taxon>
        <taxon>Craniata</taxon>
        <taxon>Vertebrata</taxon>
        <taxon>Euteleostomi</taxon>
        <taxon>Lepidosauria</taxon>
        <taxon>Squamata</taxon>
        <taxon>Bifurcata</taxon>
        <taxon>Unidentata</taxon>
        <taxon>Episquamata</taxon>
        <taxon>Toxicofera</taxon>
        <taxon>Serpentes</taxon>
        <taxon>Colubroidea</taxon>
        <taxon>Elapidae</taxon>
        <taxon>Elapinae</taxon>
        <taxon>Ophiophagus</taxon>
    </lineage>
</organism>
<dbReference type="EMBL" id="AZIM01010074">
    <property type="protein sequence ID" value="ETE57069.1"/>
    <property type="molecule type" value="Genomic_DNA"/>
</dbReference>
<evidence type="ECO:0000256" key="5">
    <source>
        <dbReference type="ARBA" id="ARBA00022737"/>
    </source>
</evidence>
<evidence type="ECO:0000256" key="8">
    <source>
        <dbReference type="ARBA" id="ARBA00048473"/>
    </source>
</evidence>
<evidence type="ECO:0000313" key="9">
    <source>
        <dbReference type="EMBL" id="ETE57069.1"/>
    </source>
</evidence>
<dbReference type="PANTHER" id="PTHR13131:SF5">
    <property type="entry name" value="CYSTINOSIN"/>
    <property type="match status" value="1"/>
</dbReference>
<dbReference type="InterPro" id="IPR005282">
    <property type="entry name" value="LC_transporter"/>
</dbReference>
<keyword evidence="3" id="KW-0813">Transport</keyword>
<dbReference type="GO" id="GO:0005765">
    <property type="term" value="C:lysosomal membrane"/>
    <property type="evidence" value="ECO:0007669"/>
    <property type="project" value="TreeGrafter"/>
</dbReference>
<keyword evidence="6" id="KW-1133">Transmembrane helix</keyword>
<dbReference type="AlphaFoldDB" id="V8N476"/>
<keyword evidence="4" id="KW-0812">Transmembrane</keyword>
<comment type="subcellular location">
    <subcellularLocation>
        <location evidence="1">Endomembrane system</location>
        <topology evidence="1">Multi-pass membrane protein</topology>
    </subcellularLocation>
</comment>
<gene>
    <name evidence="9" type="primary">CTNS</name>
    <name evidence="9" type="ORF">L345_17217</name>
</gene>
<keyword evidence="7" id="KW-0472">Membrane</keyword>
<evidence type="ECO:0000256" key="1">
    <source>
        <dbReference type="ARBA" id="ARBA00004127"/>
    </source>
</evidence>
<comment type="catalytic activity">
    <reaction evidence="8">
        <text>L-cystine(out) + H(+)(out) = L-cystine(in) + H(+)(in)</text>
        <dbReference type="Rhea" id="RHEA:66172"/>
        <dbReference type="ChEBI" id="CHEBI:15378"/>
        <dbReference type="ChEBI" id="CHEBI:35491"/>
    </reaction>
    <physiologicalReaction direction="left-to-right" evidence="8">
        <dbReference type="Rhea" id="RHEA:66173"/>
    </physiologicalReaction>
</comment>
<evidence type="ECO:0000256" key="3">
    <source>
        <dbReference type="ARBA" id="ARBA00022448"/>
    </source>
</evidence>
<reference evidence="9 10" key="1">
    <citation type="journal article" date="2013" name="Proc. Natl. Acad. Sci. U.S.A.">
        <title>The king cobra genome reveals dynamic gene evolution and adaptation in the snake venom system.</title>
        <authorList>
            <person name="Vonk F.J."/>
            <person name="Casewell N.R."/>
            <person name="Henkel C.V."/>
            <person name="Heimberg A.M."/>
            <person name="Jansen H.J."/>
            <person name="McCleary R.J."/>
            <person name="Kerkkamp H.M."/>
            <person name="Vos R.A."/>
            <person name="Guerreiro I."/>
            <person name="Calvete J.J."/>
            <person name="Wuster W."/>
            <person name="Woods A.E."/>
            <person name="Logan J.M."/>
            <person name="Harrison R.A."/>
            <person name="Castoe T.A."/>
            <person name="de Koning A.P."/>
            <person name="Pollock D.D."/>
            <person name="Yandell M."/>
            <person name="Calderon D."/>
            <person name="Renjifo C."/>
            <person name="Currier R.B."/>
            <person name="Salgado D."/>
            <person name="Pla D."/>
            <person name="Sanz L."/>
            <person name="Hyder A.S."/>
            <person name="Ribeiro J.M."/>
            <person name="Arntzen J.W."/>
            <person name="van den Thillart G.E."/>
            <person name="Boetzer M."/>
            <person name="Pirovano W."/>
            <person name="Dirks R.P."/>
            <person name="Spaink H.P."/>
            <person name="Duboule D."/>
            <person name="McGlinn E."/>
            <person name="Kini R.M."/>
            <person name="Richardson M.K."/>
        </authorList>
    </citation>
    <scope>NUCLEOTIDE SEQUENCE</scope>
    <source>
        <tissue evidence="9">Blood</tissue>
    </source>
</reference>